<keyword evidence="2" id="KW-1185">Reference proteome</keyword>
<evidence type="ECO:0008006" key="3">
    <source>
        <dbReference type="Google" id="ProtNLM"/>
    </source>
</evidence>
<dbReference type="KEGG" id="tpr:Tpau_3946"/>
<proteinExistence type="predicted"/>
<accession>D5UMP4</accession>
<protein>
    <recommendedName>
        <fullName evidence="3">Methyltransferase type 11</fullName>
    </recommendedName>
</protein>
<dbReference type="Proteomes" id="UP000001213">
    <property type="component" value="Chromosome"/>
</dbReference>
<evidence type="ECO:0000313" key="1">
    <source>
        <dbReference type="EMBL" id="ADG80518.1"/>
    </source>
</evidence>
<sequence>MPGDSLFARLWPSIVKNEPPRLTALRRENLTGLRGRVLEVGAGTGTNFGLYPPAVERIAALEPEARLP</sequence>
<evidence type="ECO:0000313" key="2">
    <source>
        <dbReference type="Proteomes" id="UP000001213"/>
    </source>
</evidence>
<name>D5UMP4_TSUPD</name>
<dbReference type="HOGENOM" id="CLU_2792839_0_0_11"/>
<organism evidence="1 2">
    <name type="scientific">Tsukamurella paurometabola (strain ATCC 8368 / DSM 20162 / CCUG 35730 / CIP 100753 / JCM 10117 / KCTC 9821 / NBRC 16120 / NCIMB 702349 / NCTC 13040)</name>
    <name type="common">Corynebacterium paurometabolum</name>
    <dbReference type="NCBI Taxonomy" id="521096"/>
    <lineage>
        <taxon>Bacteria</taxon>
        <taxon>Bacillati</taxon>
        <taxon>Actinomycetota</taxon>
        <taxon>Actinomycetes</taxon>
        <taxon>Mycobacteriales</taxon>
        <taxon>Tsukamurellaceae</taxon>
        <taxon>Tsukamurella</taxon>
    </lineage>
</organism>
<dbReference type="AlphaFoldDB" id="D5UMP4"/>
<reference evidence="2" key="1">
    <citation type="submission" date="2010-03" db="EMBL/GenBank/DDBJ databases">
        <title>The complete chromosome of Tsukamurella paurometabola DSM 20162.</title>
        <authorList>
            <consortium name="US DOE Joint Genome Institute (JGI-PGF)"/>
            <person name="Lucas S."/>
            <person name="Copeland A."/>
            <person name="Lapidus A."/>
            <person name="Glavina del Rio T."/>
            <person name="Dalin E."/>
            <person name="Tice H."/>
            <person name="Bruce D."/>
            <person name="Goodwin L."/>
            <person name="Pitluck S."/>
            <person name="Kyrpides N."/>
            <person name="Mavromatis K."/>
            <person name="Ivanova N."/>
            <person name="Mikhailova N."/>
            <person name="Munk A.C."/>
            <person name="Brettin T."/>
            <person name="Detter J.C."/>
            <person name="Tapia R."/>
            <person name="Han C."/>
            <person name="Larimer F."/>
            <person name="Land M."/>
            <person name="Hauser L."/>
            <person name="Markowitz V."/>
            <person name="Cheng J.-F."/>
            <person name="Hugenholtz P."/>
            <person name="Woyke T."/>
            <person name="Wu D."/>
            <person name="Jando M."/>
            <person name="Brambilla E."/>
            <person name="Klenk H.-P."/>
            <person name="Eisen J.A."/>
        </authorList>
    </citation>
    <scope>NUCLEOTIDE SEQUENCE [LARGE SCALE GENOMIC DNA]</scope>
    <source>
        <strain evidence="2">ATCC 8368 / DSM 20162 / CCUG 35730 / CIP 100753 / JCM 10117 / KCTC 9821 / NBRC 16120 / NCIMB 702349 / NCTC 13040</strain>
    </source>
</reference>
<dbReference type="STRING" id="521096.Tpau_3946"/>
<dbReference type="eggNOG" id="COG2227">
    <property type="taxonomic scope" value="Bacteria"/>
</dbReference>
<reference evidence="1 2" key="2">
    <citation type="journal article" date="2011" name="Stand. Genomic Sci.">
        <title>Complete genome sequence of Tsukamurella paurometabola type strain (no. 33).</title>
        <authorList>
            <person name="Munk A.C."/>
            <person name="Lapidus A."/>
            <person name="Lucas S."/>
            <person name="Nolan M."/>
            <person name="Tice H."/>
            <person name="Cheng J.F."/>
            <person name="Del Rio T.G."/>
            <person name="Goodwin L."/>
            <person name="Pitluck S."/>
            <person name="Liolios K."/>
            <person name="Huntemann M."/>
            <person name="Ivanova N."/>
            <person name="Mavromatis K."/>
            <person name="Mikhailova N."/>
            <person name="Pati A."/>
            <person name="Chen A."/>
            <person name="Palaniappan K."/>
            <person name="Tapia R."/>
            <person name="Han C."/>
            <person name="Land M."/>
            <person name="Hauser L."/>
            <person name="Chang Y.J."/>
            <person name="Jeffries C.D."/>
            <person name="Brettin T."/>
            <person name="Yasawong M."/>
            <person name="Brambilla E.M."/>
            <person name="Rohde M."/>
            <person name="Sikorski J."/>
            <person name="Goker M."/>
            <person name="Detter J.C."/>
            <person name="Woyke T."/>
            <person name="Bristow J."/>
            <person name="Eisen J.A."/>
            <person name="Markowitz V."/>
            <person name="Hugenholtz P."/>
            <person name="Kyrpides N.C."/>
            <person name="Klenk H.P."/>
        </authorList>
    </citation>
    <scope>NUCLEOTIDE SEQUENCE [LARGE SCALE GENOMIC DNA]</scope>
    <source>
        <strain evidence="2">ATCC 8368 / DSM 20162 / CCUG 35730 / CIP 100753 / JCM 10117 / KCTC 9821 / NBRC 16120 / NCIMB 702349 / NCTC 13040</strain>
    </source>
</reference>
<dbReference type="EMBL" id="CP001966">
    <property type="protein sequence ID" value="ADG80518.1"/>
    <property type="molecule type" value="Genomic_DNA"/>
</dbReference>
<gene>
    <name evidence="1" type="ordered locus">Tpau_3946</name>
</gene>